<organism evidence="2">
    <name type="scientific">Oryza punctata</name>
    <name type="common">Red rice</name>
    <dbReference type="NCBI Taxonomy" id="4537"/>
    <lineage>
        <taxon>Eukaryota</taxon>
        <taxon>Viridiplantae</taxon>
        <taxon>Streptophyta</taxon>
        <taxon>Embryophyta</taxon>
        <taxon>Tracheophyta</taxon>
        <taxon>Spermatophyta</taxon>
        <taxon>Magnoliopsida</taxon>
        <taxon>Liliopsida</taxon>
        <taxon>Poales</taxon>
        <taxon>Poaceae</taxon>
        <taxon>BOP clade</taxon>
        <taxon>Oryzoideae</taxon>
        <taxon>Oryzeae</taxon>
        <taxon>Oryzinae</taxon>
        <taxon>Oryza</taxon>
    </lineage>
</organism>
<dbReference type="Proteomes" id="UP000026962">
    <property type="component" value="Chromosome 12"/>
</dbReference>
<evidence type="ECO:0000256" key="1">
    <source>
        <dbReference type="SAM" id="MobiDB-lite"/>
    </source>
</evidence>
<proteinExistence type="predicted"/>
<protein>
    <recommendedName>
        <fullName evidence="4">DUF834 domain-containing protein</fullName>
    </recommendedName>
</protein>
<evidence type="ECO:0000313" key="3">
    <source>
        <dbReference type="Proteomes" id="UP000026962"/>
    </source>
</evidence>
<name>A0A0E0MM51_ORYPU</name>
<reference evidence="2" key="1">
    <citation type="submission" date="2015-04" db="UniProtKB">
        <authorList>
            <consortium name="EnsemblPlants"/>
        </authorList>
    </citation>
    <scope>IDENTIFICATION</scope>
</reference>
<sequence length="83" mass="9248">MARSPTMFWRQRSGMARRRPTSWATVIWWHQRSKLLRRDNGLVVENSGGEEDFARAREARSGGGKGSGAGVGANEMGRGERES</sequence>
<dbReference type="HOGENOM" id="CLU_2546541_0_0_1"/>
<evidence type="ECO:0000313" key="2">
    <source>
        <dbReference type="EnsemblPlants" id="OPUNC12G09940.1"/>
    </source>
</evidence>
<feature type="region of interest" description="Disordered" evidence="1">
    <location>
        <begin position="53"/>
        <end position="83"/>
    </location>
</feature>
<feature type="compositionally biased region" description="Gly residues" evidence="1">
    <location>
        <begin position="61"/>
        <end position="71"/>
    </location>
</feature>
<keyword evidence="3" id="KW-1185">Reference proteome</keyword>
<evidence type="ECO:0008006" key="4">
    <source>
        <dbReference type="Google" id="ProtNLM"/>
    </source>
</evidence>
<dbReference type="Gramene" id="OPUNC12G09940.1">
    <property type="protein sequence ID" value="OPUNC12G09940.1"/>
    <property type="gene ID" value="OPUNC12G09940"/>
</dbReference>
<dbReference type="EnsemblPlants" id="OPUNC12G09940.1">
    <property type="protein sequence ID" value="OPUNC12G09940.1"/>
    <property type="gene ID" value="OPUNC12G09940"/>
</dbReference>
<dbReference type="AlphaFoldDB" id="A0A0E0MM51"/>
<accession>A0A0E0MM51</accession>
<reference evidence="2" key="2">
    <citation type="submission" date="2018-05" db="EMBL/GenBank/DDBJ databases">
        <title>OpunRS2 (Oryza punctata Reference Sequence Version 2).</title>
        <authorList>
            <person name="Zhang J."/>
            <person name="Kudrna D."/>
            <person name="Lee S."/>
            <person name="Talag J."/>
            <person name="Welchert J."/>
            <person name="Wing R.A."/>
        </authorList>
    </citation>
    <scope>NUCLEOTIDE SEQUENCE [LARGE SCALE GENOMIC DNA]</scope>
</reference>